<dbReference type="EMBL" id="KJ586795">
    <property type="protein sequence ID" value="AID17113.1"/>
    <property type="molecule type" value="Genomic_DNA"/>
</dbReference>
<reference evidence="1 2" key="1">
    <citation type="submission" date="2014-03" db="EMBL/GenBank/DDBJ databases">
        <title>Genome sequencing of lytic Listeria phages.</title>
        <authorList>
            <person name="Woolston J."/>
            <person name="Rajanna C."/>
            <person name="Abuladze T."/>
            <person name="Li M."/>
            <person name="Anderson B."/>
            <person name="Sulakvelidze A."/>
        </authorList>
    </citation>
    <scope>NUCLEOTIDE SEQUENCE [LARGE SCALE GENOMIC DNA]</scope>
</reference>
<evidence type="ECO:0000313" key="1">
    <source>
        <dbReference type="EMBL" id="AID17113.1"/>
    </source>
</evidence>
<proteinExistence type="predicted"/>
<name>A0A068C785_9CAUD</name>
<sequence length="193" mass="21714">MIKVDKVDKVECKDGRVYYVYNSNNGYNKKNICINGKVQTVPKDKYENYLPKLSEIKKLDTLYMTNKNQLYKEVVCASSGDTSNKCKKVRININNEVVSYLPKKANNLAILLTPDNCHLVSRVEPSILVELLSKRTVIISRDGGGGNVRRIGSACCGDVLTLAYKYINGKQQVSINVLSVKDFYQYELGGLFL</sequence>
<dbReference type="Proteomes" id="UP000027385">
    <property type="component" value="Segment"/>
</dbReference>
<dbReference type="RefSeq" id="YP_009793524.1">
    <property type="nucleotide sequence ID" value="NC_047872.1"/>
</dbReference>
<organism evidence="1 2">
    <name type="scientific">Listeria phage LMTA-94</name>
    <dbReference type="NCBI Taxonomy" id="1486419"/>
    <lineage>
        <taxon>Viruses</taxon>
        <taxon>Duplodnaviria</taxon>
        <taxon>Heunggongvirae</taxon>
        <taxon>Uroviricota</taxon>
        <taxon>Caudoviricetes</taxon>
        <taxon>Herelleviridae</taxon>
        <taxon>Jasinskavirinae</taxon>
        <taxon>Pecentumvirus</taxon>
        <taxon>Pecentumvirus LMSP25</taxon>
    </lineage>
</organism>
<dbReference type="KEGG" id="vg:54983769"/>
<evidence type="ECO:0000313" key="2">
    <source>
        <dbReference type="Proteomes" id="UP000027385"/>
    </source>
</evidence>
<dbReference type="GeneID" id="54983769"/>
<protein>
    <submittedName>
        <fullName evidence="1">Uncharacterized protein</fullName>
    </submittedName>
</protein>
<accession>A0A068C785</accession>